<comment type="caution">
    <text evidence="3">The sequence shown here is derived from an EMBL/GenBank/DDBJ whole genome shotgun (WGS) entry which is preliminary data.</text>
</comment>
<dbReference type="EMBL" id="JADEYR010000004">
    <property type="protein sequence ID" value="MBE9403757.1"/>
    <property type="molecule type" value="Genomic_DNA"/>
</dbReference>
<protein>
    <recommendedName>
        <fullName evidence="5">DUF3043 domain-containing protein</fullName>
    </recommendedName>
</protein>
<keyword evidence="2" id="KW-1133">Transmembrane helix</keyword>
<feature type="region of interest" description="Disordered" evidence="1">
    <location>
        <begin position="180"/>
        <end position="215"/>
    </location>
</feature>
<keyword evidence="4" id="KW-1185">Reference proteome</keyword>
<keyword evidence="2" id="KW-0472">Membrane</keyword>
<evidence type="ECO:0000313" key="4">
    <source>
        <dbReference type="Proteomes" id="UP000644727"/>
    </source>
</evidence>
<evidence type="ECO:0008006" key="5">
    <source>
        <dbReference type="Google" id="ProtNLM"/>
    </source>
</evidence>
<accession>A0ABR9VZY6</accession>
<evidence type="ECO:0000256" key="1">
    <source>
        <dbReference type="SAM" id="MobiDB-lite"/>
    </source>
</evidence>
<feature type="region of interest" description="Disordered" evidence="1">
    <location>
        <begin position="1"/>
        <end position="96"/>
    </location>
</feature>
<keyword evidence="2" id="KW-0812">Transmembrane</keyword>
<dbReference type="Proteomes" id="UP000644727">
    <property type="component" value="Unassembled WGS sequence"/>
</dbReference>
<gene>
    <name evidence="3" type="ORF">IOE58_06010</name>
</gene>
<name>A0ABR9VZY6_9MICO</name>
<feature type="compositionally biased region" description="Low complexity" evidence="1">
    <location>
        <begin position="8"/>
        <end position="24"/>
    </location>
</feature>
<feature type="compositionally biased region" description="Basic and acidic residues" evidence="1">
    <location>
        <begin position="192"/>
        <end position="215"/>
    </location>
</feature>
<proteinExistence type="predicted"/>
<evidence type="ECO:0000256" key="2">
    <source>
        <dbReference type="SAM" id="Phobius"/>
    </source>
</evidence>
<feature type="transmembrane region" description="Helical" evidence="2">
    <location>
        <begin position="122"/>
        <end position="143"/>
    </location>
</feature>
<organism evidence="3 4">
    <name type="scientific">Brachybacterium epidermidis</name>
    <dbReference type="NCBI Taxonomy" id="2781983"/>
    <lineage>
        <taxon>Bacteria</taxon>
        <taxon>Bacillati</taxon>
        <taxon>Actinomycetota</taxon>
        <taxon>Actinomycetes</taxon>
        <taxon>Micrococcales</taxon>
        <taxon>Dermabacteraceae</taxon>
        <taxon>Brachybacterium</taxon>
    </lineage>
</organism>
<dbReference type="RefSeq" id="WP_193865499.1">
    <property type="nucleotide sequence ID" value="NZ_JADEYR010000004.1"/>
</dbReference>
<sequence>MADWKTYAKAARNTARRQAQSASRPARDRRHPADRDHPRPPSNRSGSESNRSGRDRARDDAPRRRPLSTGDYARAARRALDEGTRESRDSLRRSSARARKDAAAYAVVAERRMRRAQVGRRVTAAFRDAVLMGLSLFIIWFVVTRTGVQIPFTAVLAVVGVIVVVRFGWALVAQFTTQHEAGPENVDDEPREYEPTRDPRDASAAPRTERQHRSS</sequence>
<evidence type="ECO:0000313" key="3">
    <source>
        <dbReference type="EMBL" id="MBE9403757.1"/>
    </source>
</evidence>
<feature type="compositionally biased region" description="Basic and acidic residues" evidence="1">
    <location>
        <begin position="78"/>
        <end position="96"/>
    </location>
</feature>
<feature type="compositionally biased region" description="Basic and acidic residues" evidence="1">
    <location>
        <begin position="51"/>
        <end position="63"/>
    </location>
</feature>
<reference evidence="3 4" key="1">
    <citation type="submission" date="2020-10" db="EMBL/GenBank/DDBJ databases">
        <title>Draft genome and description of Brachybacterium epidermidis sp nov.</title>
        <authorList>
            <person name="Boxberger M."/>
            <person name="La Scola B."/>
        </authorList>
    </citation>
    <scope>NUCLEOTIDE SEQUENCE [LARGE SCALE GENOMIC DNA]</scope>
    <source>
        <strain evidence="3 4">Marseille-Q2903</strain>
    </source>
</reference>
<feature type="transmembrane region" description="Helical" evidence="2">
    <location>
        <begin position="149"/>
        <end position="169"/>
    </location>
</feature>